<comment type="caution">
    <text evidence="10">Lacks conserved residue(s) required for the propagation of feature annotation.</text>
</comment>
<feature type="transmembrane region" description="Helical" evidence="10">
    <location>
        <begin position="317"/>
        <end position="337"/>
    </location>
</feature>
<feature type="transmembrane region" description="Helical" evidence="10">
    <location>
        <begin position="38"/>
        <end position="57"/>
    </location>
</feature>
<feature type="transmembrane region" description="Helical" evidence="10">
    <location>
        <begin position="284"/>
        <end position="305"/>
    </location>
</feature>
<sequence length="411" mass="48352">MEDKAIFSTFETFRPLFDGLARVAYYKIVMKPVSRMKYWAHFSYRFIVWTLVVMYNLQHVIRVIKSRHSTEEVVNTLFVLLTTLNTLGKQIAFNSRSRRIDRLITVINGPYFAPTNSYHVRVLKENAVTMSRLLLLYHIAIFICGTLWTIFPLVNRATSENVEFTGYFPFDTTPSPVFELALAYMSFLITFQAYGNVTMDCTIVAFYAQGKIQLHMLRHDLEHLVDVKDGFKEIDSKLHEADNQYFTYVDIENVRFKQKIQERLVRCVKHYQQIVWFINEVESIFGEALVIQFAVMAWVICMTMYKIVGLSLMSAEFISMAMYLGCMLAQLFIYCYYGTQLKFESEFVNQSIFFGNWLALSPEFRRQLLLMMMRYSRAITPRIAYVIPMSLETYIQVLRSSYTLFTFLDRK</sequence>
<dbReference type="EMBL" id="KX655983">
    <property type="protein sequence ID" value="AOG12932.1"/>
    <property type="molecule type" value="mRNA"/>
</dbReference>
<keyword evidence="4 10" id="KW-0812">Transmembrane</keyword>
<reference evidence="11" key="1">
    <citation type="journal article" date="2016" name="BMC Genomics">
        <title>Antennal transcriptome analysis and expression profiles of odorant binding proteins in Eogystia hippophaecolus (Lepidoptera: Cossidae).</title>
        <authorList>
            <person name="Hu P."/>
            <person name="Tao J."/>
            <person name="Cui M."/>
            <person name="Gao C."/>
            <person name="Lu P."/>
            <person name="Luo Y."/>
        </authorList>
    </citation>
    <scope>NUCLEOTIDE SEQUENCE</scope>
</reference>
<dbReference type="InterPro" id="IPR004117">
    <property type="entry name" value="7tm6_olfct_rcpt"/>
</dbReference>
<keyword evidence="7 10" id="KW-0472">Membrane</keyword>
<dbReference type="GO" id="GO:0004984">
    <property type="term" value="F:olfactory receptor activity"/>
    <property type="evidence" value="ECO:0007669"/>
    <property type="project" value="InterPro"/>
</dbReference>
<evidence type="ECO:0000256" key="4">
    <source>
        <dbReference type="ARBA" id="ARBA00022692"/>
    </source>
</evidence>
<keyword evidence="2" id="KW-1003">Cell membrane</keyword>
<dbReference type="GO" id="GO:0005549">
    <property type="term" value="F:odorant binding"/>
    <property type="evidence" value="ECO:0007669"/>
    <property type="project" value="InterPro"/>
</dbReference>
<evidence type="ECO:0000256" key="5">
    <source>
        <dbReference type="ARBA" id="ARBA00022725"/>
    </source>
</evidence>
<keyword evidence="3 10" id="KW-0716">Sensory transduction</keyword>
<dbReference type="AlphaFoldDB" id="A0A1B3P5S2"/>
<evidence type="ECO:0000256" key="9">
    <source>
        <dbReference type="ARBA" id="ARBA00023224"/>
    </source>
</evidence>
<comment type="subcellular location">
    <subcellularLocation>
        <location evidence="1 10">Cell membrane</location>
        <topology evidence="1 10">Multi-pass membrane protein</topology>
    </subcellularLocation>
</comment>
<dbReference type="PANTHER" id="PTHR21137">
    <property type="entry name" value="ODORANT RECEPTOR"/>
    <property type="match status" value="1"/>
</dbReference>
<evidence type="ECO:0000256" key="8">
    <source>
        <dbReference type="ARBA" id="ARBA00023170"/>
    </source>
</evidence>
<dbReference type="GO" id="GO:0007165">
    <property type="term" value="P:signal transduction"/>
    <property type="evidence" value="ECO:0007669"/>
    <property type="project" value="UniProtKB-KW"/>
</dbReference>
<dbReference type="Pfam" id="PF02949">
    <property type="entry name" value="7tm_6"/>
    <property type="match status" value="1"/>
</dbReference>
<evidence type="ECO:0000256" key="7">
    <source>
        <dbReference type="ARBA" id="ARBA00023136"/>
    </source>
</evidence>
<name>A0A1B3P5S2_EOGHI</name>
<proteinExistence type="evidence at transcript level"/>
<accession>A0A1B3P5S2</accession>
<keyword evidence="9 10" id="KW-0807">Transducer</keyword>
<keyword evidence="6 10" id="KW-1133">Transmembrane helix</keyword>
<evidence type="ECO:0000256" key="2">
    <source>
        <dbReference type="ARBA" id="ARBA00022475"/>
    </source>
</evidence>
<dbReference type="PANTHER" id="PTHR21137:SF35">
    <property type="entry name" value="ODORANT RECEPTOR 19A-RELATED"/>
    <property type="match status" value="1"/>
</dbReference>
<evidence type="ECO:0000313" key="11">
    <source>
        <dbReference type="EMBL" id="AOG12932.1"/>
    </source>
</evidence>
<keyword evidence="5 10" id="KW-0552">Olfaction</keyword>
<organism evidence="11">
    <name type="scientific">Eogystia hippophaecolus</name>
    <name type="common">Moth</name>
    <name type="synonym">Holcocerus hippophaecolus</name>
    <dbReference type="NCBI Taxonomy" id="1206364"/>
    <lineage>
        <taxon>Eukaryota</taxon>
        <taxon>Metazoa</taxon>
        <taxon>Ecdysozoa</taxon>
        <taxon>Arthropoda</taxon>
        <taxon>Hexapoda</taxon>
        <taxon>Insecta</taxon>
        <taxon>Pterygota</taxon>
        <taxon>Neoptera</taxon>
        <taxon>Endopterygota</taxon>
        <taxon>Lepidoptera</taxon>
        <taxon>Glossata</taxon>
        <taxon>Ditrysia</taxon>
        <taxon>Cossoidea</taxon>
        <taxon>Cossidae</taxon>
        <taxon>Cossinae</taxon>
        <taxon>Eogystia</taxon>
    </lineage>
</organism>
<comment type="similarity">
    <text evidence="10">Belongs to the insect chemoreceptor superfamily. Heteromeric odorant receptor channel (TC 1.A.69) family.</text>
</comment>
<evidence type="ECO:0000256" key="6">
    <source>
        <dbReference type="ARBA" id="ARBA00022989"/>
    </source>
</evidence>
<protein>
    <recommendedName>
        <fullName evidence="10">Odorant receptor</fullName>
    </recommendedName>
</protein>
<keyword evidence="8 10" id="KW-0675">Receptor</keyword>
<evidence type="ECO:0000256" key="1">
    <source>
        <dbReference type="ARBA" id="ARBA00004651"/>
    </source>
</evidence>
<feature type="transmembrane region" description="Helical" evidence="10">
    <location>
        <begin position="181"/>
        <end position="208"/>
    </location>
</feature>
<dbReference type="GO" id="GO:0005886">
    <property type="term" value="C:plasma membrane"/>
    <property type="evidence" value="ECO:0007669"/>
    <property type="project" value="UniProtKB-SubCell"/>
</dbReference>
<evidence type="ECO:0000256" key="10">
    <source>
        <dbReference type="RuleBase" id="RU351113"/>
    </source>
</evidence>
<evidence type="ECO:0000256" key="3">
    <source>
        <dbReference type="ARBA" id="ARBA00022606"/>
    </source>
</evidence>
<feature type="transmembrane region" description="Helical" evidence="10">
    <location>
        <begin position="134"/>
        <end position="154"/>
    </location>
</feature>